<dbReference type="InterPro" id="IPR032675">
    <property type="entry name" value="LRR_dom_sf"/>
</dbReference>
<proteinExistence type="predicted"/>
<dbReference type="Proteomes" id="UP000266673">
    <property type="component" value="Unassembled WGS sequence"/>
</dbReference>
<reference evidence="2 3" key="1">
    <citation type="submission" date="2018-06" db="EMBL/GenBank/DDBJ databases">
        <title>Comparative genomics reveals the genomic features of Rhizophagus irregularis, R. cerebriforme, R. diaphanum and Gigaspora rosea, and their symbiotic lifestyle signature.</title>
        <authorList>
            <person name="Morin E."/>
            <person name="San Clemente H."/>
            <person name="Chen E.C.H."/>
            <person name="De La Providencia I."/>
            <person name="Hainaut M."/>
            <person name="Kuo A."/>
            <person name="Kohler A."/>
            <person name="Murat C."/>
            <person name="Tang N."/>
            <person name="Roy S."/>
            <person name="Loubradou J."/>
            <person name="Henrissat B."/>
            <person name="Grigoriev I.V."/>
            <person name="Corradi N."/>
            <person name="Roux C."/>
            <person name="Martin F.M."/>
        </authorList>
    </citation>
    <scope>NUCLEOTIDE SEQUENCE [LARGE SCALE GENOMIC DNA]</scope>
    <source>
        <strain evidence="2 3">DAOM 194757</strain>
    </source>
</reference>
<dbReference type="AlphaFoldDB" id="A0A397W3J4"/>
<organism evidence="2 3">
    <name type="scientific">Gigaspora rosea</name>
    <dbReference type="NCBI Taxonomy" id="44941"/>
    <lineage>
        <taxon>Eukaryota</taxon>
        <taxon>Fungi</taxon>
        <taxon>Fungi incertae sedis</taxon>
        <taxon>Mucoromycota</taxon>
        <taxon>Glomeromycotina</taxon>
        <taxon>Glomeromycetes</taxon>
        <taxon>Diversisporales</taxon>
        <taxon>Gigasporaceae</taxon>
        <taxon>Gigaspora</taxon>
    </lineage>
</organism>
<comment type="caution">
    <text evidence="2">The sequence shown here is derived from an EMBL/GenBank/DDBJ whole genome shotgun (WGS) entry which is preliminary data.</text>
</comment>
<sequence length="510" mass="59819">MASKIFMGDMPELMENILNNLNNEFYSLYSCALVSRHWCSMSIPILWRDPFSFDDRKPPSFISRYFSYLDEDEKFDLKEYGIIIDFPITVFHYARFLKVLDLFRLEDKVQKWINFQYINPQKHINILKDDIANLLFKLFIKSGTTLSKLNIRISEFIIKPEIFYSLGQNELFFSRLQDVSVEAISDEYNIDETIMLLRILAKNSIKIHTLKLNVFEDIYGPQIYHTFASIVRAQEQLKRFNLIYEAEFQAKFNGIVSALGNQRKSLQEIKIHGCAYDAEFEVLMNCEKLEVLRIFYGDEQELLKLLVAGFCKFNTLEIMTTQLNASGVLQFLEKSSSLLQRLKLHSDEDILFQVPLLETLTTFCPNITYLYISRLTLSKQLVKLIENLKKLQFFTLKWSNYDSENAVKELVIELAKILPSTLQYLYWECFNFQSNSFNDILLDYCDAPLKKLLINVDCDEKIIKALIGFCIRKGSLKYVNDISRTDYDYLEEDLEGYAKPVSRDFIEVNC</sequence>
<accession>A0A397W3J4</accession>
<dbReference type="SUPFAM" id="SSF81383">
    <property type="entry name" value="F-box domain"/>
    <property type="match status" value="1"/>
</dbReference>
<name>A0A397W3J4_9GLOM</name>
<evidence type="ECO:0000313" key="3">
    <source>
        <dbReference type="Proteomes" id="UP000266673"/>
    </source>
</evidence>
<gene>
    <name evidence="2" type="ORF">C2G38_2238996</name>
</gene>
<feature type="domain" description="F-box" evidence="1">
    <location>
        <begin position="11"/>
        <end position="51"/>
    </location>
</feature>
<dbReference type="InterPro" id="IPR036047">
    <property type="entry name" value="F-box-like_dom_sf"/>
</dbReference>
<dbReference type="Gene3D" id="3.80.10.10">
    <property type="entry name" value="Ribonuclease Inhibitor"/>
    <property type="match status" value="1"/>
</dbReference>
<dbReference type="OrthoDB" id="2125396at2759"/>
<dbReference type="Pfam" id="PF12937">
    <property type="entry name" value="F-box-like"/>
    <property type="match status" value="1"/>
</dbReference>
<protein>
    <recommendedName>
        <fullName evidence="1">F-box domain-containing protein</fullName>
    </recommendedName>
</protein>
<dbReference type="SUPFAM" id="SSF52047">
    <property type="entry name" value="RNI-like"/>
    <property type="match status" value="1"/>
</dbReference>
<dbReference type="InterPro" id="IPR001810">
    <property type="entry name" value="F-box_dom"/>
</dbReference>
<evidence type="ECO:0000313" key="2">
    <source>
        <dbReference type="EMBL" id="RIB29305.1"/>
    </source>
</evidence>
<keyword evidence="3" id="KW-1185">Reference proteome</keyword>
<evidence type="ECO:0000259" key="1">
    <source>
        <dbReference type="Pfam" id="PF12937"/>
    </source>
</evidence>
<dbReference type="EMBL" id="QKWP01000041">
    <property type="protein sequence ID" value="RIB29305.1"/>
    <property type="molecule type" value="Genomic_DNA"/>
</dbReference>